<dbReference type="Proteomes" id="UP001241537">
    <property type="component" value="Unassembled WGS sequence"/>
</dbReference>
<dbReference type="GO" id="GO:0003735">
    <property type="term" value="F:structural constituent of ribosome"/>
    <property type="evidence" value="ECO:0007669"/>
    <property type="project" value="InterPro"/>
</dbReference>
<dbReference type="EMBL" id="JAUSTO010000004">
    <property type="protein sequence ID" value="MDQ0152271.1"/>
    <property type="molecule type" value="Genomic_DNA"/>
</dbReference>
<dbReference type="InterPro" id="IPR000271">
    <property type="entry name" value="Ribosomal_bL34"/>
</dbReference>
<organism evidence="6 7">
    <name type="scientific">Moryella indoligenes</name>
    <dbReference type="NCBI Taxonomy" id="371674"/>
    <lineage>
        <taxon>Bacteria</taxon>
        <taxon>Bacillati</taxon>
        <taxon>Bacillota</taxon>
        <taxon>Clostridia</taxon>
        <taxon>Lachnospirales</taxon>
        <taxon>Lachnospiraceae</taxon>
        <taxon>Moryella</taxon>
    </lineage>
</organism>
<evidence type="ECO:0000256" key="3">
    <source>
        <dbReference type="ARBA" id="ARBA00023274"/>
    </source>
</evidence>
<dbReference type="AlphaFoldDB" id="A0AAE3V9N5"/>
<comment type="similarity">
    <text evidence="1 5">Belongs to the bacterial ribosomal protein bL34 family.</text>
</comment>
<dbReference type="PANTHER" id="PTHR14503">
    <property type="entry name" value="MITOCHONDRIAL RIBOSOMAL PROTEIN 34 FAMILY MEMBER"/>
    <property type="match status" value="1"/>
</dbReference>
<evidence type="ECO:0000313" key="7">
    <source>
        <dbReference type="Proteomes" id="UP001241537"/>
    </source>
</evidence>
<accession>A0AAE3V9N5</accession>
<keyword evidence="2 5" id="KW-0689">Ribosomal protein</keyword>
<dbReference type="FunFam" id="1.10.287.3980:FF:000001">
    <property type="entry name" value="Mitochondrial ribosomal protein L34"/>
    <property type="match status" value="1"/>
</dbReference>
<proteinExistence type="inferred from homology"/>
<evidence type="ECO:0000256" key="4">
    <source>
        <dbReference type="ARBA" id="ARBA00035177"/>
    </source>
</evidence>
<reference evidence="6" key="1">
    <citation type="submission" date="2023-07" db="EMBL/GenBank/DDBJ databases">
        <title>Genomic Encyclopedia of Type Strains, Phase IV (KMG-IV): sequencing the most valuable type-strain genomes for metagenomic binning, comparative biology and taxonomic classification.</title>
        <authorList>
            <person name="Goeker M."/>
        </authorList>
    </citation>
    <scope>NUCLEOTIDE SEQUENCE</scope>
    <source>
        <strain evidence="6">DSM 19659</strain>
    </source>
</reference>
<dbReference type="Pfam" id="PF00468">
    <property type="entry name" value="Ribosomal_L34"/>
    <property type="match status" value="1"/>
</dbReference>
<dbReference type="Gene3D" id="1.10.287.3980">
    <property type="match status" value="1"/>
</dbReference>
<dbReference type="GO" id="GO:0006412">
    <property type="term" value="P:translation"/>
    <property type="evidence" value="ECO:0007669"/>
    <property type="project" value="UniProtKB-UniRule"/>
</dbReference>
<evidence type="ECO:0000256" key="2">
    <source>
        <dbReference type="ARBA" id="ARBA00022980"/>
    </source>
</evidence>
<dbReference type="HAMAP" id="MF_00391">
    <property type="entry name" value="Ribosomal_bL34"/>
    <property type="match status" value="1"/>
</dbReference>
<dbReference type="GO" id="GO:1990904">
    <property type="term" value="C:ribonucleoprotein complex"/>
    <property type="evidence" value="ECO:0007669"/>
    <property type="project" value="UniProtKB-KW"/>
</dbReference>
<name>A0AAE3V9N5_9FIRM</name>
<dbReference type="PANTHER" id="PTHR14503:SF4">
    <property type="entry name" value="LARGE RIBOSOMAL SUBUNIT PROTEIN BL34M"/>
    <property type="match status" value="1"/>
</dbReference>
<protein>
    <recommendedName>
        <fullName evidence="4 5">Large ribosomal subunit protein bL34</fullName>
    </recommendedName>
</protein>
<gene>
    <name evidence="5" type="primary">rpmH</name>
    <name evidence="6" type="ORF">J2S20_000956</name>
</gene>
<dbReference type="RefSeq" id="WP_102904772.1">
    <property type="nucleotide sequence ID" value="NZ_JAUSTO010000004.1"/>
</dbReference>
<keyword evidence="3 5" id="KW-0687">Ribonucleoprotein</keyword>
<comment type="caution">
    <text evidence="6">The sequence shown here is derived from an EMBL/GenBank/DDBJ whole genome shotgun (WGS) entry which is preliminary data.</text>
</comment>
<evidence type="ECO:0000256" key="1">
    <source>
        <dbReference type="ARBA" id="ARBA00010111"/>
    </source>
</evidence>
<dbReference type="NCBIfam" id="TIGR01030">
    <property type="entry name" value="rpmH_bact"/>
    <property type="match status" value="1"/>
</dbReference>
<evidence type="ECO:0000256" key="5">
    <source>
        <dbReference type="HAMAP-Rule" id="MF_00391"/>
    </source>
</evidence>
<sequence length="47" mass="5324">MRKGTMTFQPHNAQKFRVHGFRARMATKGGRKVLAARRAKGRAKLTV</sequence>
<evidence type="ECO:0000313" key="6">
    <source>
        <dbReference type="EMBL" id="MDQ0152271.1"/>
    </source>
</evidence>
<dbReference type="GO" id="GO:0005840">
    <property type="term" value="C:ribosome"/>
    <property type="evidence" value="ECO:0007669"/>
    <property type="project" value="UniProtKB-KW"/>
</dbReference>
<keyword evidence="7" id="KW-1185">Reference proteome</keyword>